<evidence type="ECO:0000256" key="1">
    <source>
        <dbReference type="SAM" id="MobiDB-lite"/>
    </source>
</evidence>
<evidence type="ECO:0008006" key="5">
    <source>
        <dbReference type="Google" id="ProtNLM"/>
    </source>
</evidence>
<keyword evidence="2" id="KW-0812">Transmembrane</keyword>
<feature type="transmembrane region" description="Helical" evidence="2">
    <location>
        <begin position="171"/>
        <end position="192"/>
    </location>
</feature>
<evidence type="ECO:0000313" key="4">
    <source>
        <dbReference type="Proteomes" id="UP001596500"/>
    </source>
</evidence>
<evidence type="ECO:0000313" key="3">
    <source>
        <dbReference type="EMBL" id="MFC7439559.1"/>
    </source>
</evidence>
<comment type="caution">
    <text evidence="3">The sequence shown here is derived from an EMBL/GenBank/DDBJ whole genome shotgun (WGS) entry which is preliminary data.</text>
</comment>
<evidence type="ECO:0000256" key="2">
    <source>
        <dbReference type="SAM" id="Phobius"/>
    </source>
</evidence>
<protein>
    <recommendedName>
        <fullName evidence="5">DUF2637 domain-containing protein</fullName>
    </recommendedName>
</protein>
<dbReference type="EMBL" id="JBHTBW010000001">
    <property type="protein sequence ID" value="MFC7439559.1"/>
    <property type="molecule type" value="Genomic_DNA"/>
</dbReference>
<name>A0ABW2RF18_9BACL</name>
<organism evidence="3 4">
    <name type="scientific">Laceyella putida</name>
    <dbReference type="NCBI Taxonomy" id="110101"/>
    <lineage>
        <taxon>Bacteria</taxon>
        <taxon>Bacillati</taxon>
        <taxon>Bacillota</taxon>
        <taxon>Bacilli</taxon>
        <taxon>Bacillales</taxon>
        <taxon>Thermoactinomycetaceae</taxon>
        <taxon>Laceyella</taxon>
    </lineage>
</organism>
<feature type="transmembrane region" description="Helical" evidence="2">
    <location>
        <begin position="62"/>
        <end position="85"/>
    </location>
</feature>
<feature type="compositionally biased region" description="Basic and acidic residues" evidence="1">
    <location>
        <begin position="292"/>
        <end position="306"/>
    </location>
</feature>
<feature type="transmembrane region" description="Helical" evidence="2">
    <location>
        <begin position="30"/>
        <end position="50"/>
    </location>
</feature>
<keyword evidence="4" id="KW-1185">Reference proteome</keyword>
<feature type="compositionally biased region" description="Basic and acidic residues" evidence="1">
    <location>
        <begin position="229"/>
        <end position="240"/>
    </location>
</feature>
<accession>A0ABW2RF18</accession>
<feature type="compositionally biased region" description="Basic and acidic residues" evidence="1">
    <location>
        <begin position="395"/>
        <end position="405"/>
    </location>
</feature>
<gene>
    <name evidence="3" type="ORF">ACFQNG_00020</name>
</gene>
<dbReference type="Proteomes" id="UP001596500">
    <property type="component" value="Unassembled WGS sequence"/>
</dbReference>
<feature type="region of interest" description="Disordered" evidence="1">
    <location>
        <begin position="229"/>
        <end position="452"/>
    </location>
</feature>
<reference evidence="4" key="1">
    <citation type="journal article" date="2019" name="Int. J. Syst. Evol. Microbiol.">
        <title>The Global Catalogue of Microorganisms (GCM) 10K type strain sequencing project: providing services to taxonomists for standard genome sequencing and annotation.</title>
        <authorList>
            <consortium name="The Broad Institute Genomics Platform"/>
            <consortium name="The Broad Institute Genome Sequencing Center for Infectious Disease"/>
            <person name="Wu L."/>
            <person name="Ma J."/>
        </authorList>
    </citation>
    <scope>NUCLEOTIDE SEQUENCE [LARGE SCALE GENOMIC DNA]</scope>
    <source>
        <strain evidence="4">CGMCC 1.12942</strain>
    </source>
</reference>
<feature type="compositionally biased region" description="Basic and acidic residues" evidence="1">
    <location>
        <begin position="247"/>
        <end position="259"/>
    </location>
</feature>
<feature type="compositionally biased region" description="Polar residues" evidence="1">
    <location>
        <begin position="260"/>
        <end position="279"/>
    </location>
</feature>
<sequence>MKWYHEWQQNARNRYLEGYYPGHKRVPNPIVLSLYGIGYFFGDFVPLILNLINGIYWAIKRLVAFVVGLLVEASIFIVLAGSVVFSVAHSIERMRKVGATHGLEYVGVLMFEVIFIGSAATLTGFLMKKKIPRGFIEWLGLSFTILGFFVGLAFVWWSNFQGMAPTLEGRIIGSVVPILVLIGEGILAYRFIVENKEEVNFNEFIRRNQLSMDEVKTVIEQYVQKKREEVLSDQNKHEQTEQAELEDLTHRKSHTEENFSQRSSQTFAHTPEETVSGSHTSHKTVRESSPLTEEKFSQEVLAHEDLSQQNDEEIPSQNKESHSEIEEEKSSQEEITHSTEALIQADTDESEFSQSSNSHSKTNVPNSSQKEEDSQLEESSQEEEKSSQKDVLTLEDSHTSQEENSHTAVDSHTSQEASHTQKTSHKKSASHTKKYSLQKRTRNKSSQGDQELLTDLEEIKKVALRMFAEKGGTYPSIRELKDEAPCSEWLSRKVLNQLNPKKKKAN</sequence>
<feature type="compositionally biased region" description="Polar residues" evidence="1">
    <location>
        <begin position="406"/>
        <end position="417"/>
    </location>
</feature>
<keyword evidence="2" id="KW-1133">Transmembrane helix</keyword>
<keyword evidence="2" id="KW-0472">Membrane</keyword>
<feature type="transmembrane region" description="Helical" evidence="2">
    <location>
        <begin position="138"/>
        <end position="159"/>
    </location>
</feature>
<feature type="compositionally biased region" description="Basic and acidic residues" evidence="1">
    <location>
        <begin position="319"/>
        <end position="337"/>
    </location>
</feature>
<feature type="transmembrane region" description="Helical" evidence="2">
    <location>
        <begin position="105"/>
        <end position="126"/>
    </location>
</feature>
<proteinExistence type="predicted"/>
<dbReference type="RefSeq" id="WP_379862745.1">
    <property type="nucleotide sequence ID" value="NZ_JBHTBW010000001.1"/>
</dbReference>
<feature type="compositionally biased region" description="Basic residues" evidence="1">
    <location>
        <begin position="422"/>
        <end position="443"/>
    </location>
</feature>